<dbReference type="FunFam" id="1.10.3460.10:FF:000011">
    <property type="entry name" value="Fucoxanthin chlorophyll a/c protein 8"/>
    <property type="match status" value="1"/>
</dbReference>
<dbReference type="GO" id="GO:0016168">
    <property type="term" value="F:chlorophyll binding"/>
    <property type="evidence" value="ECO:0007669"/>
    <property type="project" value="UniProtKB-KW"/>
</dbReference>
<comment type="similarity">
    <text evidence="3">Belongs to the fucoxanthin chlorophyll protein family.</text>
</comment>
<evidence type="ECO:0000256" key="9">
    <source>
        <dbReference type="ARBA" id="ARBA00022946"/>
    </source>
</evidence>
<evidence type="ECO:0000313" key="17">
    <source>
        <dbReference type="EMBL" id="CAE0369231.1"/>
    </source>
</evidence>
<protein>
    <recommendedName>
        <fullName evidence="18">Plastid light harvesting protein</fullName>
    </recommendedName>
</protein>
<dbReference type="GO" id="GO:0009765">
    <property type="term" value="P:photosynthesis, light harvesting"/>
    <property type="evidence" value="ECO:0007669"/>
    <property type="project" value="InterPro"/>
</dbReference>
<evidence type="ECO:0008006" key="18">
    <source>
        <dbReference type="Google" id="ProtNLM"/>
    </source>
</evidence>
<comment type="function">
    <text evidence="1">The light-harvesting complex (LHC) functions as a light receptor, it captures and delivers excitation energy to photosystems with which it is closely associated. Energy is transferred from the carotenoid and chlorophyll C (or B) to chlorophyll A and the photosynthetic reaction centers where it is used to synthesize ATP and reducing power.</text>
</comment>
<feature type="binding site" evidence="15">
    <location>
        <position position="177"/>
    </location>
    <ligand>
        <name>chlorophyll a</name>
        <dbReference type="ChEBI" id="CHEBI:58416"/>
        <label>1</label>
    </ligand>
</feature>
<feature type="binding site" evidence="15">
    <location>
        <position position="174"/>
    </location>
    <ligand>
        <name>chlorophyll a</name>
        <dbReference type="ChEBI" id="CHEBI:58416"/>
        <label>1</label>
    </ligand>
</feature>
<dbReference type="SUPFAM" id="SSF103511">
    <property type="entry name" value="Chlorophyll a-b binding protein"/>
    <property type="match status" value="1"/>
</dbReference>
<keyword evidence="10" id="KW-0157">Chromophore</keyword>
<dbReference type="Pfam" id="PF00504">
    <property type="entry name" value="Chloroa_b-bind"/>
    <property type="match status" value="1"/>
</dbReference>
<feature type="binding site" evidence="15">
    <location>
        <position position="46"/>
    </location>
    <ligand>
        <name>chlorophyll a</name>
        <dbReference type="ChEBI" id="CHEBI:58416"/>
        <label>1</label>
    </ligand>
</feature>
<evidence type="ECO:0000256" key="13">
    <source>
        <dbReference type="ARBA" id="ARBA00023243"/>
    </source>
</evidence>
<evidence type="ECO:0000256" key="10">
    <source>
        <dbReference type="ARBA" id="ARBA00022991"/>
    </source>
</evidence>
<evidence type="ECO:0000256" key="6">
    <source>
        <dbReference type="ARBA" id="ARBA00022531"/>
    </source>
</evidence>
<keyword evidence="6" id="KW-0602">Photosynthesis</keyword>
<feature type="chain" id="PRO_5031477095" description="Plastid light harvesting protein" evidence="16">
    <location>
        <begin position="16"/>
        <end position="203"/>
    </location>
</feature>
<comment type="subcellular location">
    <subcellularLocation>
        <location evidence="2">Plastid</location>
        <location evidence="2">Chloroplast thylakoid membrane</location>
    </subcellularLocation>
</comment>
<organism evidence="17">
    <name type="scientific">Aureoumbra lagunensis</name>
    <dbReference type="NCBI Taxonomy" id="44058"/>
    <lineage>
        <taxon>Eukaryota</taxon>
        <taxon>Sar</taxon>
        <taxon>Stramenopiles</taxon>
        <taxon>Ochrophyta</taxon>
        <taxon>Pelagophyceae</taxon>
        <taxon>Pelagomonadales</taxon>
        <taxon>Aureoumbra</taxon>
    </lineage>
</organism>
<dbReference type="GO" id="GO:0009523">
    <property type="term" value="C:photosystem II"/>
    <property type="evidence" value="ECO:0007669"/>
    <property type="project" value="UniProtKB-KW"/>
</dbReference>
<evidence type="ECO:0000256" key="2">
    <source>
        <dbReference type="ARBA" id="ARBA00004334"/>
    </source>
</evidence>
<keyword evidence="16" id="KW-0732">Signal</keyword>
<dbReference type="EMBL" id="HBIJ01014887">
    <property type="protein sequence ID" value="CAE0369231.1"/>
    <property type="molecule type" value="Transcribed_RNA"/>
</dbReference>
<accession>A0A7S3NM50</accession>
<feature type="binding site" description="axial binding residue" evidence="15">
    <location>
        <position position="72"/>
    </location>
    <ligand>
        <name>chlorophyll b</name>
        <dbReference type="ChEBI" id="CHEBI:61721"/>
        <label>1</label>
    </ligand>
    <ligandPart>
        <name>Mg</name>
        <dbReference type="ChEBI" id="CHEBI:25107"/>
    </ligandPart>
</feature>
<keyword evidence="4 15" id="KW-0148">Chlorophyll</keyword>
<sequence>MYKLIVALCLTAAAAFQAPASVAQPRSTVVKAFESEIGAQVPLGFWDPLGLLADADQERFDRLRYVEIKHGRIAMLAVLGQITTKAGIFLPGTIDYAGTKFSDIPTGWAAVDKISSAGIAQIVAFVGFLELFVMKDSANGAAPGEFPGDFRNGALDFGWDSFTEEQKTQKRAIELNNGRAAQMGILALMVHEQLGVSLWPGGI</sequence>
<evidence type="ECO:0000256" key="14">
    <source>
        <dbReference type="ARBA" id="ARBA00023276"/>
    </source>
</evidence>
<dbReference type="AlphaFoldDB" id="A0A7S3NM50"/>
<evidence type="ECO:0000256" key="7">
    <source>
        <dbReference type="ARBA" id="ARBA00022640"/>
    </source>
</evidence>
<keyword evidence="11" id="KW-0793">Thylakoid</keyword>
<keyword evidence="8" id="KW-0812">Transmembrane</keyword>
<gene>
    <name evidence="17" type="ORF">ALAG00032_LOCUS9994</name>
</gene>
<keyword evidence="12" id="KW-0472">Membrane</keyword>
<evidence type="ECO:0000256" key="1">
    <source>
        <dbReference type="ARBA" id="ARBA00004022"/>
    </source>
</evidence>
<keyword evidence="7" id="KW-0934">Plastid</keyword>
<dbReference type="GO" id="GO:0030076">
    <property type="term" value="C:light-harvesting complex"/>
    <property type="evidence" value="ECO:0007669"/>
    <property type="project" value="UniProtKB-KW"/>
</dbReference>
<feature type="binding site" evidence="15">
    <location>
        <position position="67"/>
    </location>
    <ligand>
        <name>chlorophyll a</name>
        <dbReference type="ChEBI" id="CHEBI:58416"/>
        <label>1</label>
    </ligand>
</feature>
<keyword evidence="5" id="KW-0150">Chloroplast</keyword>
<dbReference type="PANTHER" id="PTHR21649">
    <property type="entry name" value="CHLOROPHYLL A/B BINDING PROTEIN"/>
    <property type="match status" value="1"/>
</dbReference>
<feature type="binding site" evidence="15">
    <location>
        <position position="70"/>
    </location>
    <ligand>
        <name>chlorophyll a</name>
        <dbReference type="ChEBI" id="CHEBI:58416"/>
        <label>1</label>
    </ligand>
</feature>
<evidence type="ECO:0000256" key="5">
    <source>
        <dbReference type="ARBA" id="ARBA00022528"/>
    </source>
</evidence>
<dbReference type="GO" id="GO:0009535">
    <property type="term" value="C:chloroplast thylakoid membrane"/>
    <property type="evidence" value="ECO:0007669"/>
    <property type="project" value="UniProtKB-SubCell"/>
</dbReference>
<keyword evidence="13" id="KW-0437">Light-harvesting polypeptide</keyword>
<evidence type="ECO:0000256" key="15">
    <source>
        <dbReference type="PIRSR" id="PIRSR601344-1"/>
    </source>
</evidence>
<keyword evidence="9" id="KW-0809">Transit peptide</keyword>
<evidence type="ECO:0000256" key="8">
    <source>
        <dbReference type="ARBA" id="ARBA00022692"/>
    </source>
</evidence>
<keyword evidence="14" id="KW-0604">Photosystem II</keyword>
<evidence type="ECO:0000256" key="3">
    <source>
        <dbReference type="ARBA" id="ARBA00005933"/>
    </source>
</evidence>
<feature type="binding site" description="axial binding residue" evidence="15">
    <location>
        <position position="130"/>
    </location>
    <ligand>
        <name>chlorophyll b</name>
        <dbReference type="ChEBI" id="CHEBI:61721"/>
        <label>1</label>
    </ligand>
    <ligandPart>
        <name>Mg</name>
        <dbReference type="ChEBI" id="CHEBI:25107"/>
    </ligandPart>
</feature>
<feature type="signal peptide" evidence="16">
    <location>
        <begin position="1"/>
        <end position="15"/>
    </location>
</feature>
<proteinExistence type="inferred from homology"/>
<evidence type="ECO:0000256" key="11">
    <source>
        <dbReference type="ARBA" id="ARBA00023078"/>
    </source>
</evidence>
<feature type="binding site" evidence="15">
    <location>
        <position position="179"/>
    </location>
    <ligand>
        <name>chlorophyll a</name>
        <dbReference type="ChEBI" id="CHEBI:58416"/>
        <label>1</label>
    </ligand>
</feature>
<name>A0A7S3NM50_9STRA</name>
<reference evidence="17" key="1">
    <citation type="submission" date="2021-01" db="EMBL/GenBank/DDBJ databases">
        <authorList>
            <person name="Corre E."/>
            <person name="Pelletier E."/>
            <person name="Niang G."/>
            <person name="Scheremetjew M."/>
            <person name="Finn R."/>
            <person name="Kale V."/>
            <person name="Holt S."/>
            <person name="Cochrane G."/>
            <person name="Meng A."/>
            <person name="Brown T."/>
            <person name="Cohen L."/>
        </authorList>
    </citation>
    <scope>NUCLEOTIDE SEQUENCE</scope>
    <source>
        <strain evidence="17">CCMP1510</strain>
    </source>
</reference>
<dbReference type="Gene3D" id="1.10.3460.10">
    <property type="entry name" value="Chlorophyll a/b binding protein domain"/>
    <property type="match status" value="1"/>
</dbReference>
<evidence type="ECO:0000256" key="4">
    <source>
        <dbReference type="ARBA" id="ARBA00022494"/>
    </source>
</evidence>
<dbReference type="InterPro" id="IPR001344">
    <property type="entry name" value="Chloro_AB-bd_pln"/>
</dbReference>
<evidence type="ECO:0000256" key="12">
    <source>
        <dbReference type="ARBA" id="ARBA00023136"/>
    </source>
</evidence>
<evidence type="ECO:0000256" key="16">
    <source>
        <dbReference type="SAM" id="SignalP"/>
    </source>
</evidence>
<dbReference type="InterPro" id="IPR022796">
    <property type="entry name" value="Chloroa_b-bind"/>
</dbReference>